<dbReference type="RefSeq" id="WP_188895147.1">
    <property type="nucleotide sequence ID" value="NZ_BMMZ01000004.1"/>
</dbReference>
<keyword evidence="1" id="KW-0812">Transmembrane</keyword>
<comment type="caution">
    <text evidence="2">The sequence shown here is derived from an EMBL/GenBank/DDBJ whole genome shotgun (WGS) entry which is preliminary data.</text>
</comment>
<feature type="transmembrane region" description="Helical" evidence="1">
    <location>
        <begin position="110"/>
        <end position="131"/>
    </location>
</feature>
<evidence type="ECO:0000313" key="2">
    <source>
        <dbReference type="EMBL" id="GGL61925.1"/>
    </source>
</evidence>
<accession>A0A917W4A0</accession>
<dbReference type="AlphaFoldDB" id="A0A917W4A0"/>
<feature type="transmembrane region" description="Helical" evidence="1">
    <location>
        <begin position="76"/>
        <end position="98"/>
    </location>
</feature>
<dbReference type="Proteomes" id="UP000613840">
    <property type="component" value="Unassembled WGS sequence"/>
</dbReference>
<sequence length="145" mass="15527">MTERIVRWSLAVLGGCGMAYGLVLVLTRVSPADWFRLARWGLAAWMINDLVLMPLALLLGLTVLRRVPPRRRMPLRIGLLGLASLVIMTAIAVGARAHQKNPTAEVTAPLPALLITGGVLVLVILVAELVAGLQRPERDEGPAAG</sequence>
<gene>
    <name evidence="2" type="ORF">GCM10011575_20550</name>
</gene>
<feature type="transmembrane region" description="Helical" evidence="1">
    <location>
        <begin position="42"/>
        <end position="64"/>
    </location>
</feature>
<evidence type="ECO:0000256" key="1">
    <source>
        <dbReference type="SAM" id="Phobius"/>
    </source>
</evidence>
<dbReference type="EMBL" id="BMMZ01000004">
    <property type="protein sequence ID" value="GGL61925.1"/>
    <property type="molecule type" value="Genomic_DNA"/>
</dbReference>
<reference evidence="2" key="2">
    <citation type="submission" date="2020-09" db="EMBL/GenBank/DDBJ databases">
        <authorList>
            <person name="Sun Q."/>
            <person name="Zhou Y."/>
        </authorList>
    </citation>
    <scope>NUCLEOTIDE SEQUENCE</scope>
    <source>
        <strain evidence="2">CGMCC 4.7306</strain>
    </source>
</reference>
<keyword evidence="3" id="KW-1185">Reference proteome</keyword>
<keyword evidence="1" id="KW-0472">Membrane</keyword>
<reference evidence="2" key="1">
    <citation type="journal article" date="2014" name="Int. J. Syst. Evol. Microbiol.">
        <title>Complete genome sequence of Corynebacterium casei LMG S-19264T (=DSM 44701T), isolated from a smear-ripened cheese.</title>
        <authorList>
            <consortium name="US DOE Joint Genome Institute (JGI-PGF)"/>
            <person name="Walter F."/>
            <person name="Albersmeier A."/>
            <person name="Kalinowski J."/>
            <person name="Ruckert C."/>
        </authorList>
    </citation>
    <scope>NUCLEOTIDE SEQUENCE</scope>
    <source>
        <strain evidence="2">CGMCC 4.7306</strain>
    </source>
</reference>
<feature type="transmembrane region" description="Helical" evidence="1">
    <location>
        <begin position="12"/>
        <end position="30"/>
    </location>
</feature>
<keyword evidence="1" id="KW-1133">Transmembrane helix</keyword>
<protein>
    <submittedName>
        <fullName evidence="2">Uncharacterized protein</fullName>
    </submittedName>
</protein>
<proteinExistence type="predicted"/>
<evidence type="ECO:0000313" key="3">
    <source>
        <dbReference type="Proteomes" id="UP000613840"/>
    </source>
</evidence>
<organism evidence="2 3">
    <name type="scientific">Microlunatus endophyticus</name>
    <dbReference type="NCBI Taxonomy" id="1716077"/>
    <lineage>
        <taxon>Bacteria</taxon>
        <taxon>Bacillati</taxon>
        <taxon>Actinomycetota</taxon>
        <taxon>Actinomycetes</taxon>
        <taxon>Propionibacteriales</taxon>
        <taxon>Propionibacteriaceae</taxon>
        <taxon>Microlunatus</taxon>
    </lineage>
</organism>
<name>A0A917W4A0_9ACTN</name>